<proteinExistence type="inferred from homology"/>
<protein>
    <submittedName>
        <fullName evidence="3">Protein FAM102B-like</fullName>
    </submittedName>
</protein>
<dbReference type="Pfam" id="PF10358">
    <property type="entry name" value="NT-C2"/>
    <property type="match status" value="1"/>
</dbReference>
<dbReference type="Ensembl" id="ENSLOCT00000008435.1">
    <property type="protein sequence ID" value="ENSLOCP00000008425.1"/>
    <property type="gene ID" value="ENSLOCG00000006965.1"/>
</dbReference>
<dbReference type="STRING" id="7918.ENSLOCP00000008425"/>
<dbReference type="GeneID" id="107077559"/>
<dbReference type="InterPro" id="IPR039931">
    <property type="entry name" value="EEIG1/2-like"/>
</dbReference>
<dbReference type="InParanoid" id="W5MJ66"/>
<evidence type="ECO:0000259" key="2">
    <source>
        <dbReference type="PROSITE" id="PS51840"/>
    </source>
</evidence>
<dbReference type="PANTHER" id="PTHR21456">
    <property type="entry name" value="FAMILY WITH SEQUENCE SIMILARITY 102"/>
    <property type="match status" value="1"/>
</dbReference>
<dbReference type="InterPro" id="IPR019448">
    <property type="entry name" value="NT-C2"/>
</dbReference>
<dbReference type="eggNOG" id="ENOG502QRRN">
    <property type="taxonomic scope" value="Eukaryota"/>
</dbReference>
<reference evidence="3" key="2">
    <citation type="submission" date="2025-08" db="UniProtKB">
        <authorList>
            <consortium name="Ensembl"/>
        </authorList>
    </citation>
    <scope>IDENTIFICATION</scope>
</reference>
<keyword evidence="4" id="KW-1185">Reference proteome</keyword>
<dbReference type="EMBL" id="AHAT01007738">
    <property type="status" value="NOT_ANNOTATED_CDS"/>
    <property type="molecule type" value="Genomic_DNA"/>
</dbReference>
<comment type="similarity">
    <text evidence="1">Belongs to the EEIG family.</text>
</comment>
<sequence length="308" mass="33452">MDRTSLLGGSLPLRRRLLGALDTLGRRKTHRFLATLFLHELANVPRLSGILFCKVRLLEGSYAQESPRQEVLLNAVHWGATFEFEARVSVNPHTGVLDSCVCRLSVRKDVKGGKSFEKVGYADLDLSEFAGSGLVARHCLLEGYGRKASKPDNSILKVGVRMQLLAGDPCFRVPSSCVGHSALSLSALPSSASPEHSSYAPAFSLETLQREREVTGVPPGPSRWLEPEQVERAAVAGQLTRVGHTRVDARDVVEHLCRERLSAEADLQSGAEDEGLTLYVGSDGTATVGHRHARHRDVSAAGLEKVVF</sequence>
<feature type="domain" description="C2 NT-type" evidence="2">
    <location>
        <begin position="22"/>
        <end position="164"/>
    </location>
</feature>
<dbReference type="HOGENOM" id="CLU_024948_1_0_1"/>
<evidence type="ECO:0000313" key="3">
    <source>
        <dbReference type="Ensembl" id="ENSLOCP00000008425.1"/>
    </source>
</evidence>
<dbReference type="OMA" id="CCRIPCD"/>
<reference evidence="4" key="1">
    <citation type="submission" date="2011-12" db="EMBL/GenBank/DDBJ databases">
        <title>The Draft Genome of Lepisosteus oculatus.</title>
        <authorList>
            <consortium name="The Broad Institute Genome Assembly &amp; Analysis Group"/>
            <consortium name="Computational R&amp;D Group"/>
            <consortium name="and Sequencing Platform"/>
            <person name="Di Palma F."/>
            <person name="Alfoldi J."/>
            <person name="Johnson J."/>
            <person name="Berlin A."/>
            <person name="Gnerre S."/>
            <person name="Jaffe D."/>
            <person name="MacCallum I."/>
            <person name="Young S."/>
            <person name="Walker B.J."/>
            <person name="Lander E.S."/>
            <person name="Lindblad-Toh K."/>
        </authorList>
    </citation>
    <scope>NUCLEOTIDE SEQUENCE [LARGE SCALE GENOMIC DNA]</scope>
</reference>
<reference evidence="3" key="3">
    <citation type="submission" date="2025-09" db="UniProtKB">
        <authorList>
            <consortium name="Ensembl"/>
        </authorList>
    </citation>
    <scope>IDENTIFICATION</scope>
</reference>
<dbReference type="GeneTree" id="ENSGT00940000156132"/>
<dbReference type="Proteomes" id="UP000018468">
    <property type="component" value="Linkage group LG6"/>
</dbReference>
<dbReference type="Bgee" id="ENSLOCG00000006965">
    <property type="expression patterns" value="Expressed in testis and 2 other cell types or tissues"/>
</dbReference>
<dbReference type="PANTHER" id="PTHR21456:SF2">
    <property type="entry name" value="EARLY ESTROGEN-INDUCED GENE 1 PROTEIN"/>
    <property type="match status" value="1"/>
</dbReference>
<organism evidence="3 4">
    <name type="scientific">Lepisosteus oculatus</name>
    <name type="common">Spotted gar</name>
    <dbReference type="NCBI Taxonomy" id="7918"/>
    <lineage>
        <taxon>Eukaryota</taxon>
        <taxon>Metazoa</taxon>
        <taxon>Chordata</taxon>
        <taxon>Craniata</taxon>
        <taxon>Vertebrata</taxon>
        <taxon>Euteleostomi</taxon>
        <taxon>Actinopterygii</taxon>
        <taxon>Neopterygii</taxon>
        <taxon>Holostei</taxon>
        <taxon>Semionotiformes</taxon>
        <taxon>Lepisosteidae</taxon>
        <taxon>Lepisosteus</taxon>
    </lineage>
</organism>
<dbReference type="KEGG" id="loc:107077559"/>
<evidence type="ECO:0000313" key="4">
    <source>
        <dbReference type="Proteomes" id="UP000018468"/>
    </source>
</evidence>
<evidence type="ECO:0000256" key="1">
    <source>
        <dbReference type="ARBA" id="ARBA00034780"/>
    </source>
</evidence>
<dbReference type="EMBL" id="AHAT01007739">
    <property type="status" value="NOT_ANNOTATED_CDS"/>
    <property type="molecule type" value="Genomic_DNA"/>
</dbReference>
<dbReference type="AlphaFoldDB" id="W5MJ66"/>
<accession>W5MJ66</accession>
<dbReference type="OrthoDB" id="3365224at2759"/>
<dbReference type="PROSITE" id="PS51840">
    <property type="entry name" value="C2_NT"/>
    <property type="match status" value="1"/>
</dbReference>
<name>W5MJ66_LEPOC</name>